<organism evidence="2 3">
    <name type="scientific">Lithohypha guttulata</name>
    <dbReference type="NCBI Taxonomy" id="1690604"/>
    <lineage>
        <taxon>Eukaryota</taxon>
        <taxon>Fungi</taxon>
        <taxon>Dikarya</taxon>
        <taxon>Ascomycota</taxon>
        <taxon>Pezizomycotina</taxon>
        <taxon>Eurotiomycetes</taxon>
        <taxon>Chaetothyriomycetidae</taxon>
        <taxon>Chaetothyriales</taxon>
        <taxon>Trichomeriaceae</taxon>
        <taxon>Lithohypha</taxon>
    </lineage>
</organism>
<dbReference type="AlphaFoldDB" id="A0AAN7SVL6"/>
<dbReference type="Proteomes" id="UP001309876">
    <property type="component" value="Unassembled WGS sequence"/>
</dbReference>
<sequence length="198" mass="22025">MAQDQHNDTMQSALSNHAQHLPTPPASPGQEESDPVLQQLEALANRLETIIAKMPEAIRAANREAIEKEAKLSDVLTGTVKFEKDGQTQLVVENVPLLNSVSKADCLAWYLKLQPFLKAIQVFPVQDQITYIGETIEESLDDDDDDDGDGDIGIDEERYCRINGMPTRAHPSNQPFNSVKELLTYVTKDCYGLDIDID</sequence>
<proteinExistence type="predicted"/>
<dbReference type="EMBL" id="JAVRRJ010000007">
    <property type="protein sequence ID" value="KAK5082770.1"/>
    <property type="molecule type" value="Genomic_DNA"/>
</dbReference>
<accession>A0AAN7SVL6</accession>
<evidence type="ECO:0000256" key="1">
    <source>
        <dbReference type="SAM" id="MobiDB-lite"/>
    </source>
</evidence>
<protein>
    <submittedName>
        <fullName evidence="2">Uncharacterized protein</fullName>
    </submittedName>
</protein>
<evidence type="ECO:0000313" key="2">
    <source>
        <dbReference type="EMBL" id="KAK5082770.1"/>
    </source>
</evidence>
<keyword evidence="3" id="KW-1185">Reference proteome</keyword>
<gene>
    <name evidence="2" type="ORF">LTR05_006650</name>
</gene>
<evidence type="ECO:0000313" key="3">
    <source>
        <dbReference type="Proteomes" id="UP001309876"/>
    </source>
</evidence>
<reference evidence="2 3" key="1">
    <citation type="submission" date="2023-08" db="EMBL/GenBank/DDBJ databases">
        <title>Black Yeasts Isolated from many extreme environments.</title>
        <authorList>
            <person name="Coleine C."/>
            <person name="Stajich J.E."/>
            <person name="Selbmann L."/>
        </authorList>
    </citation>
    <scope>NUCLEOTIDE SEQUENCE [LARGE SCALE GENOMIC DNA]</scope>
    <source>
        <strain evidence="2 3">CCFEE 5910</strain>
    </source>
</reference>
<feature type="compositionally biased region" description="Polar residues" evidence="1">
    <location>
        <begin position="8"/>
        <end position="18"/>
    </location>
</feature>
<feature type="region of interest" description="Disordered" evidence="1">
    <location>
        <begin position="1"/>
        <end position="35"/>
    </location>
</feature>
<name>A0AAN7SVL6_9EURO</name>
<comment type="caution">
    <text evidence="2">The sequence shown here is derived from an EMBL/GenBank/DDBJ whole genome shotgun (WGS) entry which is preliminary data.</text>
</comment>